<protein>
    <submittedName>
        <fullName evidence="1">Uncharacterized protein</fullName>
    </submittedName>
</protein>
<proteinExistence type="predicted"/>
<name>A0A066ZSM5_HYDMR</name>
<dbReference type="EMBL" id="JMIU01000001">
    <property type="protein sequence ID" value="KDN95259.1"/>
    <property type="molecule type" value="Genomic_DNA"/>
</dbReference>
<sequence length="100" mass="11362">MANNYLLQLIVDGKVVHEVIDQLLTFETSLKFNVEDINAYHSSQRLSSTSEQVSGHVKRVKIEVLVTEDNYRAVIEHAKQPLTYSEMQYILMPIADLGIA</sequence>
<organism evidence="1 2">
    <name type="scientific">Hydrogenovibrio marinus</name>
    <dbReference type="NCBI Taxonomy" id="28885"/>
    <lineage>
        <taxon>Bacteria</taxon>
        <taxon>Pseudomonadati</taxon>
        <taxon>Pseudomonadota</taxon>
        <taxon>Gammaproteobacteria</taxon>
        <taxon>Thiotrichales</taxon>
        <taxon>Piscirickettsiaceae</taxon>
        <taxon>Hydrogenovibrio</taxon>
    </lineage>
</organism>
<dbReference type="AlphaFoldDB" id="A0A066ZSM5"/>
<accession>A0A066ZSM5</accession>
<dbReference type="Proteomes" id="UP000027341">
    <property type="component" value="Unassembled WGS sequence"/>
</dbReference>
<reference evidence="1 2" key="1">
    <citation type="submission" date="2014-04" db="EMBL/GenBank/DDBJ databases">
        <title>Draft genome sequence of Hydrogenovibrio marinus MH-110, a model organism for aerobic H2 metabolism.</title>
        <authorList>
            <person name="Cha H.J."/>
            <person name="Jo B.H."/>
            <person name="Hwang B.H."/>
        </authorList>
    </citation>
    <scope>NUCLEOTIDE SEQUENCE [LARGE SCALE GENOMIC DNA]</scope>
    <source>
        <strain evidence="1 2">MH-110</strain>
    </source>
</reference>
<comment type="caution">
    <text evidence="1">The sequence shown here is derived from an EMBL/GenBank/DDBJ whole genome shotgun (WGS) entry which is preliminary data.</text>
</comment>
<keyword evidence="2" id="KW-1185">Reference proteome</keyword>
<dbReference type="RefSeq" id="WP_029909199.1">
    <property type="nucleotide sequence ID" value="NZ_AP020335.1"/>
</dbReference>
<evidence type="ECO:0000313" key="2">
    <source>
        <dbReference type="Proteomes" id="UP000027341"/>
    </source>
</evidence>
<dbReference type="STRING" id="28885.EI16_02840"/>
<dbReference type="Gene3D" id="3.30.70.120">
    <property type="match status" value="1"/>
</dbReference>
<dbReference type="InterPro" id="IPR021634">
    <property type="entry name" value="DUF3240"/>
</dbReference>
<evidence type="ECO:0000313" key="1">
    <source>
        <dbReference type="EMBL" id="KDN95259.1"/>
    </source>
</evidence>
<dbReference type="InterPro" id="IPR015867">
    <property type="entry name" value="N-reg_PII/ATP_PRibTrfase_C"/>
</dbReference>
<dbReference type="Pfam" id="PF11582">
    <property type="entry name" value="DUF3240"/>
    <property type="match status" value="1"/>
</dbReference>
<gene>
    <name evidence="1" type="ORF">EI16_02840</name>
</gene>